<dbReference type="AlphaFoldDB" id="A0A0G4HM04"/>
<dbReference type="VEuPathDB" id="CryptoDB:Cvel_28951"/>
<dbReference type="EMBL" id="CDMZ01003120">
    <property type="protein sequence ID" value="CEM45167.1"/>
    <property type="molecule type" value="Genomic_DNA"/>
</dbReference>
<dbReference type="PhylomeDB" id="A0A0G4HM04"/>
<proteinExistence type="predicted"/>
<evidence type="ECO:0000313" key="2">
    <source>
        <dbReference type="EMBL" id="CEM45167.1"/>
    </source>
</evidence>
<protein>
    <submittedName>
        <fullName evidence="2">Uncharacterized protein</fullName>
    </submittedName>
</protein>
<organism evidence="2">
    <name type="scientific">Chromera velia CCMP2878</name>
    <dbReference type="NCBI Taxonomy" id="1169474"/>
    <lineage>
        <taxon>Eukaryota</taxon>
        <taxon>Sar</taxon>
        <taxon>Alveolata</taxon>
        <taxon>Colpodellida</taxon>
        <taxon>Chromeraceae</taxon>
        <taxon>Chromera</taxon>
    </lineage>
</organism>
<name>A0A0G4HM04_9ALVE</name>
<gene>
    <name evidence="2" type="ORF">Cvel_28951</name>
</gene>
<feature type="region of interest" description="Disordered" evidence="1">
    <location>
        <begin position="429"/>
        <end position="453"/>
    </location>
</feature>
<evidence type="ECO:0000256" key="1">
    <source>
        <dbReference type="SAM" id="MobiDB-lite"/>
    </source>
</evidence>
<accession>A0A0G4HM04</accession>
<reference evidence="2" key="1">
    <citation type="submission" date="2014-11" db="EMBL/GenBank/DDBJ databases">
        <authorList>
            <person name="Otto D Thomas"/>
            <person name="Naeem Raeece"/>
        </authorList>
    </citation>
    <scope>NUCLEOTIDE SEQUENCE</scope>
</reference>
<sequence length="453" mass="50719">MHCMRVRNVFYDVVLQRTVVRYVPKIVRVWSGRTHYVVKPIVKIREVPVATPSGDVPAAIRPQLTDGQLLDMFLDRAVRGDPGGEDKDEGETCQPQFDQTSNEKVTVSLFARLELQTPTQMRDIFLSRAFDGNLSRLQKMVEAFQTRLPHFPECRELISEALKERVRGQKAVDELRVNAHMRSVSVNQAQTLGQVAVVCVGIPFAAPLTCALRESLGGPLLYLTVQTSISFLKNLPPPALAHETTAPLLRLLKALSEFAFLVARIRMTIELFFKSAPTVIIFSSPDSEEAKLVACRIVKGTPDFKVPRQQEAPVRPPLPLPPPVQRPPTVQELKKGYLSWGPPPSNMPFLDGCVRMLASQKERLANRESLTGSETLLIYRMNKWRENIRRLEEFLSTCRETKGMVELPPEGSAQRSLFVYVEKNYMEETEETDEGGYSSASESRAGASDAGAI</sequence>